<dbReference type="Proteomes" id="UP001565474">
    <property type="component" value="Unassembled WGS sequence"/>
</dbReference>
<organism evidence="1 2">
    <name type="scientific">Bradyrhizobium yuanmingense</name>
    <dbReference type="NCBI Taxonomy" id="108015"/>
    <lineage>
        <taxon>Bacteria</taxon>
        <taxon>Pseudomonadati</taxon>
        <taxon>Pseudomonadota</taxon>
        <taxon>Alphaproteobacteria</taxon>
        <taxon>Hyphomicrobiales</taxon>
        <taxon>Nitrobacteraceae</taxon>
        <taxon>Bradyrhizobium</taxon>
    </lineage>
</organism>
<protein>
    <submittedName>
        <fullName evidence="1">Uncharacterized protein</fullName>
    </submittedName>
</protein>
<proteinExistence type="predicted"/>
<gene>
    <name evidence="1" type="ORF">ABH992_004572</name>
</gene>
<keyword evidence="2" id="KW-1185">Reference proteome</keyword>
<reference evidence="1 2" key="1">
    <citation type="submission" date="2024-07" db="EMBL/GenBank/DDBJ databases">
        <title>Genomic Encyclopedia of Type Strains, Phase V (KMG-V): Genome sequencing to study the core and pangenomes of soil and plant-associated prokaryotes.</title>
        <authorList>
            <person name="Whitman W."/>
        </authorList>
    </citation>
    <scope>NUCLEOTIDE SEQUENCE [LARGE SCALE GENOMIC DNA]</scope>
    <source>
        <strain evidence="1 2">USDA 222</strain>
    </source>
</reference>
<evidence type="ECO:0000313" key="2">
    <source>
        <dbReference type="Proteomes" id="UP001565474"/>
    </source>
</evidence>
<sequence length="78" mass="8316">MFGWGRSKKSVLASAEKAIGDLFEPLTLLSALDRLLPLYLKETDEGRLVYPACKRGLGDTDGMCVPSGSTRGSKPAAT</sequence>
<accession>A0ABV4GJP9</accession>
<name>A0ABV4GJP9_9BRAD</name>
<evidence type="ECO:0000313" key="1">
    <source>
        <dbReference type="EMBL" id="MEY9472173.1"/>
    </source>
</evidence>
<comment type="caution">
    <text evidence="1">The sequence shown here is derived from an EMBL/GenBank/DDBJ whole genome shotgun (WGS) entry which is preliminary data.</text>
</comment>
<dbReference type="EMBL" id="JBGBZN010000002">
    <property type="protein sequence ID" value="MEY9472173.1"/>
    <property type="molecule type" value="Genomic_DNA"/>
</dbReference>